<evidence type="ECO:0000313" key="2">
    <source>
        <dbReference type="EMBL" id="OCF56575.1"/>
    </source>
</evidence>
<dbReference type="AlphaFoldDB" id="A0A1B9ILX3"/>
<dbReference type="EMBL" id="KI669464">
    <property type="protein sequence ID" value="OCF56575.1"/>
    <property type="molecule type" value="Genomic_DNA"/>
</dbReference>
<dbReference type="OrthoDB" id="10593888at2759"/>
<reference evidence="3" key="2">
    <citation type="submission" date="2013-12" db="EMBL/GenBank/DDBJ databases">
        <title>Evolution of pathogenesis and genome organization in the Tremellales.</title>
        <authorList>
            <person name="Cuomo C."/>
            <person name="Litvintseva A."/>
            <person name="Heitman J."/>
            <person name="Chen Y."/>
            <person name="Sun S."/>
            <person name="Springer D."/>
            <person name="Dromer F."/>
            <person name="Young S."/>
            <person name="Zeng Q."/>
            <person name="Chapman S."/>
            <person name="Gujja S."/>
            <person name="Saif S."/>
            <person name="Birren B."/>
        </authorList>
    </citation>
    <scope>NUCLEOTIDE SEQUENCE [LARGE SCALE GENOMIC DNA]</scope>
    <source>
        <strain evidence="3">CBS 10435</strain>
    </source>
</reference>
<reference evidence="2 3" key="1">
    <citation type="submission" date="2013-07" db="EMBL/GenBank/DDBJ databases">
        <title>The Genome Sequence of Kwoniella mangroviensis CBS10435.</title>
        <authorList>
            <consortium name="The Broad Institute Genome Sequencing Platform"/>
            <person name="Cuomo C."/>
            <person name="Litvintseva A."/>
            <person name="Chen Y."/>
            <person name="Heitman J."/>
            <person name="Sun S."/>
            <person name="Springer D."/>
            <person name="Dromer F."/>
            <person name="Young S.K."/>
            <person name="Zeng Q."/>
            <person name="Gargeya S."/>
            <person name="Fitzgerald M."/>
            <person name="Abouelleil A."/>
            <person name="Alvarado L."/>
            <person name="Berlin A.M."/>
            <person name="Chapman S.B."/>
            <person name="Dewar J."/>
            <person name="Goldberg J."/>
            <person name="Griggs A."/>
            <person name="Gujja S."/>
            <person name="Hansen M."/>
            <person name="Howarth C."/>
            <person name="Imamovic A."/>
            <person name="Larimer J."/>
            <person name="McCowan C."/>
            <person name="Murphy C."/>
            <person name="Pearson M."/>
            <person name="Priest M."/>
            <person name="Roberts A."/>
            <person name="Saif S."/>
            <person name="Shea T."/>
            <person name="Sykes S."/>
            <person name="Wortman J."/>
            <person name="Nusbaum C."/>
            <person name="Birren B."/>
        </authorList>
    </citation>
    <scope>NUCLEOTIDE SEQUENCE [LARGE SCALE GENOMIC DNA]</scope>
    <source>
        <strain evidence="2 3">CBS 10435</strain>
    </source>
</reference>
<sequence length="180" mass="20105">MSPSTSTADTPSTMPRITSSSATNTRLVEKSLRNEVDTQSHGKRDRTKKPGVVSSECKSTTDTKSVKMKGGSKGVTRRKPTASGPDIQSIEWDEGYSVSTDNPQTDCDKETFESFDWDSVGVLYTDELPYDQEPSTGIPIPDSQDDPWVETMIKYQIGDNDIDIRPPKWWHRDARSGIRE</sequence>
<feature type="compositionally biased region" description="Basic and acidic residues" evidence="1">
    <location>
        <begin position="27"/>
        <end position="42"/>
    </location>
</feature>
<protein>
    <submittedName>
        <fullName evidence="2">Uncharacterized protein</fullName>
    </submittedName>
</protein>
<name>A0A1B9ILX3_9TREE</name>
<dbReference type="Proteomes" id="UP000092583">
    <property type="component" value="Unassembled WGS sequence"/>
</dbReference>
<feature type="region of interest" description="Disordered" evidence="1">
    <location>
        <begin position="1"/>
        <end position="107"/>
    </location>
</feature>
<accession>A0A1B9ILX3</accession>
<proteinExistence type="predicted"/>
<evidence type="ECO:0000256" key="1">
    <source>
        <dbReference type="SAM" id="MobiDB-lite"/>
    </source>
</evidence>
<organism evidence="2 3">
    <name type="scientific">Kwoniella mangroviensis CBS 10435</name>
    <dbReference type="NCBI Taxonomy" id="1331196"/>
    <lineage>
        <taxon>Eukaryota</taxon>
        <taxon>Fungi</taxon>
        <taxon>Dikarya</taxon>
        <taxon>Basidiomycota</taxon>
        <taxon>Agaricomycotina</taxon>
        <taxon>Tremellomycetes</taxon>
        <taxon>Tremellales</taxon>
        <taxon>Cryptococcaceae</taxon>
        <taxon>Kwoniella</taxon>
    </lineage>
</organism>
<evidence type="ECO:0000313" key="3">
    <source>
        <dbReference type="Proteomes" id="UP000092583"/>
    </source>
</evidence>
<feature type="compositionally biased region" description="Low complexity" evidence="1">
    <location>
        <begin position="1"/>
        <end position="15"/>
    </location>
</feature>
<feature type="compositionally biased region" description="Polar residues" evidence="1">
    <location>
        <begin position="16"/>
        <end position="26"/>
    </location>
</feature>
<keyword evidence="3" id="KW-1185">Reference proteome</keyword>
<gene>
    <name evidence="2" type="ORF">L486_05426</name>
</gene>